<feature type="domain" description="Reverse transcriptase Ty1/copia-type" evidence="1">
    <location>
        <begin position="253"/>
        <end position="423"/>
    </location>
</feature>
<evidence type="ECO:0000259" key="1">
    <source>
        <dbReference type="Pfam" id="PF07727"/>
    </source>
</evidence>
<dbReference type="AlphaFoldDB" id="A0A9Q3DWC3"/>
<dbReference type="OrthoDB" id="5423336at2759"/>
<dbReference type="EMBL" id="AVOT02022109">
    <property type="protein sequence ID" value="MBW0511290.1"/>
    <property type="molecule type" value="Genomic_DNA"/>
</dbReference>
<dbReference type="InterPro" id="IPR043502">
    <property type="entry name" value="DNA/RNA_pol_sf"/>
</dbReference>
<accession>A0A9Q3DWC3</accession>
<dbReference type="Proteomes" id="UP000765509">
    <property type="component" value="Unassembled WGS sequence"/>
</dbReference>
<keyword evidence="4" id="KW-1185">Reference proteome</keyword>
<dbReference type="InterPro" id="IPR057670">
    <property type="entry name" value="SH3_retrovirus"/>
</dbReference>
<evidence type="ECO:0000313" key="4">
    <source>
        <dbReference type="Proteomes" id="UP000765509"/>
    </source>
</evidence>
<evidence type="ECO:0000313" key="3">
    <source>
        <dbReference type="EMBL" id="MBW0511290.1"/>
    </source>
</evidence>
<proteinExistence type="predicted"/>
<dbReference type="Pfam" id="PF07727">
    <property type="entry name" value="RVT_2"/>
    <property type="match status" value="1"/>
</dbReference>
<evidence type="ECO:0000259" key="2">
    <source>
        <dbReference type="Pfam" id="PF25597"/>
    </source>
</evidence>
<dbReference type="InterPro" id="IPR013103">
    <property type="entry name" value="RVT_2"/>
</dbReference>
<sequence>MPFETWYHQKPPLKQLKPFGCKAWIQIPPQLHNQKFAPVSWEKILLGYKNNGSSYRILRSKDQAVVISRHMLFDEKKFPSISLQQNITPHSSDLRSIFPYISSDPKESTTMSLTEPTAAQVEQTVTEEELEPLSKQPEAQPRSIRLIGPRHPTFISSETDPENILLFQRRPRTNLTQIRTDEAPKYYNKALSRIDKEKWAKEIQSELKNMEKLKVWTPCSRPTDDKPITCTWTFKIKKDSKGNPTEYKARLSLISFAASNHFQFHQMDVKSAFLNAPIKDNITLKIPQCLTLNKNSQVLQLNKALYRLKQSPLTWHNHLSIWLISANFSQSISNPCVFWKPAPDPIWIYVHGDDLALFGPNLNPFKELIQQHFKMKDLGQANLLLGISIHHLQNGFSLSQTHYIKELAQAFNIPELSPPNTPLKPHLQLQLASSDEIKEFKNTGMNY</sequence>
<gene>
    <name evidence="3" type="ORF">O181_051005</name>
</gene>
<organism evidence="3 4">
    <name type="scientific">Austropuccinia psidii MF-1</name>
    <dbReference type="NCBI Taxonomy" id="1389203"/>
    <lineage>
        <taxon>Eukaryota</taxon>
        <taxon>Fungi</taxon>
        <taxon>Dikarya</taxon>
        <taxon>Basidiomycota</taxon>
        <taxon>Pucciniomycotina</taxon>
        <taxon>Pucciniomycetes</taxon>
        <taxon>Pucciniales</taxon>
        <taxon>Sphaerophragmiaceae</taxon>
        <taxon>Austropuccinia</taxon>
    </lineage>
</organism>
<name>A0A9Q3DWC3_9BASI</name>
<evidence type="ECO:0008006" key="5">
    <source>
        <dbReference type="Google" id="ProtNLM"/>
    </source>
</evidence>
<feature type="domain" description="Retroviral polymerase SH3-like" evidence="2">
    <location>
        <begin position="21"/>
        <end position="82"/>
    </location>
</feature>
<comment type="caution">
    <text evidence="3">The sequence shown here is derived from an EMBL/GenBank/DDBJ whole genome shotgun (WGS) entry which is preliminary data.</text>
</comment>
<reference evidence="3" key="1">
    <citation type="submission" date="2021-03" db="EMBL/GenBank/DDBJ databases">
        <title>Draft genome sequence of rust myrtle Austropuccinia psidii MF-1, a brazilian biotype.</title>
        <authorList>
            <person name="Quecine M.C."/>
            <person name="Pachon D.M.R."/>
            <person name="Bonatelli M.L."/>
            <person name="Correr F.H."/>
            <person name="Franceschini L.M."/>
            <person name="Leite T.F."/>
            <person name="Margarido G.R.A."/>
            <person name="Almeida C.A."/>
            <person name="Ferrarezi J.A."/>
            <person name="Labate C.A."/>
        </authorList>
    </citation>
    <scope>NUCLEOTIDE SEQUENCE</scope>
    <source>
        <strain evidence="3">MF-1</strain>
    </source>
</reference>
<dbReference type="Pfam" id="PF25597">
    <property type="entry name" value="SH3_retrovirus"/>
    <property type="match status" value="1"/>
</dbReference>
<dbReference type="SUPFAM" id="SSF56672">
    <property type="entry name" value="DNA/RNA polymerases"/>
    <property type="match status" value="1"/>
</dbReference>
<protein>
    <recommendedName>
        <fullName evidence="5">Reverse transcriptase Ty1/copia-type domain-containing protein</fullName>
    </recommendedName>
</protein>